<comment type="caution">
    <text evidence="1">The sequence shown here is derived from an EMBL/GenBank/DDBJ whole genome shotgun (WGS) entry which is preliminary data.</text>
</comment>
<protein>
    <submittedName>
        <fullName evidence="1">Uncharacterized protein</fullName>
    </submittedName>
</protein>
<sequence>MDFAQTISPNNQLCPTVSLSGLSGVVGRQLLVGNCCLRADVIDGDWTGGGSRGWWADDANLLQF</sequence>
<reference evidence="1 2" key="1">
    <citation type="submission" date="2017-05" db="EMBL/GenBank/DDBJ databases">
        <authorList>
            <person name="Varghese N."/>
            <person name="Submissions S."/>
        </authorList>
    </citation>
    <scope>NUCLEOTIDE SEQUENCE [LARGE SCALE GENOMIC DNA]</scope>
    <source>
        <strain evidence="1 2">DSM 25457</strain>
    </source>
</reference>
<dbReference type="EMBL" id="FXUG01000001">
    <property type="protein sequence ID" value="SMP37951.1"/>
    <property type="molecule type" value="Genomic_DNA"/>
</dbReference>
<accession>A0ABY1PR47</accession>
<evidence type="ECO:0000313" key="2">
    <source>
        <dbReference type="Proteomes" id="UP001158067"/>
    </source>
</evidence>
<evidence type="ECO:0000313" key="1">
    <source>
        <dbReference type="EMBL" id="SMP37951.1"/>
    </source>
</evidence>
<proteinExistence type="predicted"/>
<keyword evidence="2" id="KW-1185">Reference proteome</keyword>
<name>A0ABY1PR47_9BACT</name>
<organism evidence="1 2">
    <name type="scientific">Neorhodopirellula lusitana</name>
    <dbReference type="NCBI Taxonomy" id="445327"/>
    <lineage>
        <taxon>Bacteria</taxon>
        <taxon>Pseudomonadati</taxon>
        <taxon>Planctomycetota</taxon>
        <taxon>Planctomycetia</taxon>
        <taxon>Pirellulales</taxon>
        <taxon>Pirellulaceae</taxon>
        <taxon>Neorhodopirellula</taxon>
    </lineage>
</organism>
<dbReference type="Proteomes" id="UP001158067">
    <property type="component" value="Unassembled WGS sequence"/>
</dbReference>
<gene>
    <name evidence="1" type="ORF">SAMN06265222_10153</name>
</gene>